<dbReference type="KEGG" id="sgbi:P3F81_05290"/>
<evidence type="ECO:0000313" key="3">
    <source>
        <dbReference type="Proteomes" id="UP001243623"/>
    </source>
</evidence>
<sequence length="106" mass="11413">MGKIACSVDKCSHNKCGSCYANFVEIDGSKAQTDADTCCTSYLNQDTYSSLTNSCGNDSSECTCLNCRVESCEYNENCCCHRDGITVGGKNAITHSETNCLSFEAK</sequence>
<dbReference type="Proteomes" id="UP001243623">
    <property type="component" value="Chromosome"/>
</dbReference>
<proteinExistence type="predicted"/>
<organism evidence="2 3">
    <name type="scientific">Selenobaculum gibii</name>
    <dbReference type="NCBI Taxonomy" id="3054208"/>
    <lineage>
        <taxon>Bacteria</taxon>
        <taxon>Bacillati</taxon>
        <taxon>Bacillota</taxon>
        <taxon>Negativicutes</taxon>
        <taxon>Selenomonadales</taxon>
        <taxon>Selenomonadaceae</taxon>
        <taxon>Selenobaculum</taxon>
    </lineage>
</organism>
<gene>
    <name evidence="2" type="ORF">P3F81_05290</name>
</gene>
<reference evidence="2" key="1">
    <citation type="submission" date="2023-03" db="EMBL/GenBank/DDBJ databases">
        <title>Selenobaculum gbiensis gen. nov. sp. nov., a new bacterium isolated from the gut microbiota of IBD patient.</title>
        <authorList>
            <person name="Yeo S."/>
            <person name="Park H."/>
            <person name="Huh C.S."/>
        </authorList>
    </citation>
    <scope>NUCLEOTIDE SEQUENCE</scope>
    <source>
        <strain evidence="2">ICN-92133</strain>
    </source>
</reference>
<dbReference type="Pfam" id="PF07561">
    <property type="entry name" value="DUF1540"/>
    <property type="match status" value="2"/>
</dbReference>
<dbReference type="InterPro" id="IPR011437">
    <property type="entry name" value="DUF1540"/>
</dbReference>
<accession>A0A9Y2AKX5</accession>
<name>A0A9Y2AKX5_9FIRM</name>
<protein>
    <submittedName>
        <fullName evidence="2">DUF1540 domain-containing protein</fullName>
    </submittedName>
</protein>
<dbReference type="AlphaFoldDB" id="A0A9Y2AKX5"/>
<dbReference type="RefSeq" id="WP_147670678.1">
    <property type="nucleotide sequence ID" value="NZ_CP120678.1"/>
</dbReference>
<feature type="domain" description="DUF1540" evidence="1">
    <location>
        <begin position="66"/>
        <end position="103"/>
    </location>
</feature>
<feature type="domain" description="DUF1540" evidence="1">
    <location>
        <begin position="4"/>
        <end position="42"/>
    </location>
</feature>
<evidence type="ECO:0000313" key="2">
    <source>
        <dbReference type="EMBL" id="WIW71713.1"/>
    </source>
</evidence>
<keyword evidence="3" id="KW-1185">Reference proteome</keyword>
<evidence type="ECO:0000259" key="1">
    <source>
        <dbReference type="Pfam" id="PF07561"/>
    </source>
</evidence>
<dbReference type="EMBL" id="CP120678">
    <property type="protein sequence ID" value="WIW71713.1"/>
    <property type="molecule type" value="Genomic_DNA"/>
</dbReference>